<dbReference type="InterPro" id="IPR030678">
    <property type="entry name" value="Peptide/Ni-bd"/>
</dbReference>
<dbReference type="PROSITE" id="PS51257">
    <property type="entry name" value="PROKAR_LIPOPROTEIN"/>
    <property type="match status" value="1"/>
</dbReference>
<feature type="signal peptide" evidence="4">
    <location>
        <begin position="1"/>
        <end position="20"/>
    </location>
</feature>
<organism evidence="6 7">
    <name type="scientific">Kutzneria viridogrisea</name>
    <dbReference type="NCBI Taxonomy" id="47990"/>
    <lineage>
        <taxon>Bacteria</taxon>
        <taxon>Bacillati</taxon>
        <taxon>Actinomycetota</taxon>
        <taxon>Actinomycetes</taxon>
        <taxon>Pseudonocardiales</taxon>
        <taxon>Pseudonocardiaceae</taxon>
        <taxon>Kutzneria</taxon>
    </lineage>
</organism>
<proteinExistence type="inferred from homology"/>
<evidence type="ECO:0000259" key="5">
    <source>
        <dbReference type="Pfam" id="PF00496"/>
    </source>
</evidence>
<evidence type="ECO:0000256" key="3">
    <source>
        <dbReference type="ARBA" id="ARBA00022729"/>
    </source>
</evidence>
<protein>
    <submittedName>
        <fullName evidence="6">Peptide/nickel transport system substrate-binding protein</fullName>
    </submittedName>
</protein>
<evidence type="ECO:0000256" key="2">
    <source>
        <dbReference type="ARBA" id="ARBA00022448"/>
    </source>
</evidence>
<dbReference type="PANTHER" id="PTHR30290:SF9">
    <property type="entry name" value="OLIGOPEPTIDE-BINDING PROTEIN APPA"/>
    <property type="match status" value="1"/>
</dbReference>
<comment type="caution">
    <text evidence="6">The sequence shown here is derived from an EMBL/GenBank/DDBJ whole genome shotgun (WGS) entry which is preliminary data.</text>
</comment>
<evidence type="ECO:0000313" key="7">
    <source>
        <dbReference type="Proteomes" id="UP000517916"/>
    </source>
</evidence>
<dbReference type="PIRSF" id="PIRSF002741">
    <property type="entry name" value="MppA"/>
    <property type="match status" value="1"/>
</dbReference>
<keyword evidence="3 4" id="KW-0732">Signal</keyword>
<feature type="chain" id="PRO_5045558258" evidence="4">
    <location>
        <begin position="21"/>
        <end position="524"/>
    </location>
</feature>
<reference evidence="6 7" key="1">
    <citation type="submission" date="2020-08" db="EMBL/GenBank/DDBJ databases">
        <title>Genomic Encyclopedia of Archaeal and Bacterial Type Strains, Phase II (KMG-II): from individual species to whole genera.</title>
        <authorList>
            <person name="Goeker M."/>
        </authorList>
    </citation>
    <scope>NUCLEOTIDE SEQUENCE [LARGE SCALE GENOMIC DNA]</scope>
    <source>
        <strain evidence="6 7">DSM 43850</strain>
    </source>
</reference>
<dbReference type="Gene3D" id="3.90.76.10">
    <property type="entry name" value="Dipeptide-binding Protein, Domain 1"/>
    <property type="match status" value="1"/>
</dbReference>
<keyword evidence="2" id="KW-0813">Transport</keyword>
<keyword evidence="7" id="KW-1185">Reference proteome</keyword>
<dbReference type="RefSeq" id="WP_318296237.1">
    <property type="nucleotide sequence ID" value="NZ_BAAABQ010000059.1"/>
</dbReference>
<evidence type="ECO:0000256" key="1">
    <source>
        <dbReference type="ARBA" id="ARBA00005695"/>
    </source>
</evidence>
<dbReference type="InterPro" id="IPR039424">
    <property type="entry name" value="SBP_5"/>
</dbReference>
<comment type="similarity">
    <text evidence="1">Belongs to the bacterial solute-binding protein 5 family.</text>
</comment>
<dbReference type="Gene3D" id="3.40.190.10">
    <property type="entry name" value="Periplasmic binding protein-like II"/>
    <property type="match status" value="1"/>
</dbReference>
<dbReference type="SUPFAM" id="SSF53850">
    <property type="entry name" value="Periplasmic binding protein-like II"/>
    <property type="match status" value="1"/>
</dbReference>
<evidence type="ECO:0000313" key="6">
    <source>
        <dbReference type="EMBL" id="MBA8925600.1"/>
    </source>
</evidence>
<dbReference type="InterPro" id="IPR000914">
    <property type="entry name" value="SBP_5_dom"/>
</dbReference>
<dbReference type="EMBL" id="JACJID010000002">
    <property type="protein sequence ID" value="MBA8925600.1"/>
    <property type="molecule type" value="Genomic_DNA"/>
</dbReference>
<name>A0ABR6BFE6_9PSEU</name>
<dbReference type="Proteomes" id="UP000517916">
    <property type="component" value="Unassembled WGS sequence"/>
</dbReference>
<sequence>MRRLLVPAVVAVLLAAGCSGDPVPSAPGPVDNTAMVLADASEPGSLNPLLGYAPYGAARFYDGLMEFGPTKVPQTVLAAQQPQPAPDGRSWTVKVRQDGVRFSDGSKLTVDDVVATYQALLDPVYASPLRASYDMLSAVVKVDASTVRFDLAYPYPALPTKLTLGILPHTALTPPGPLANSPVNAKPVGTGPYQLVSWTKGDRMVLQANKSYFGGAPKVSKVTVLFQPDDAKRAEQARAGQLDGAEVSPQQAVAFAKVDGVRVITQDSADFRAITLPTANRVTGDKAVRLALNYAVDRKALIGSALAGKGSPAYTPMPGSMPEFIETQATYRYDKAEAARVLEQAGWVPGADGVRAKDGVQARFTLLYPTGDTERAAVAQAFATQVKAIGVQVEATALAPEAITARGGADAQVLGGGDPFNPDTGFAPVLHTGGALNPGGYSNAQVDTALDNARKATDPARRATAYRQAQRAYTADPGLVVLAFVNHTYVVHDEWTGYQPVTEPAVHGALGWGPWWNLQTWGPR</sequence>
<dbReference type="Gene3D" id="3.10.105.10">
    <property type="entry name" value="Dipeptide-binding Protein, Domain 3"/>
    <property type="match status" value="1"/>
</dbReference>
<evidence type="ECO:0000256" key="4">
    <source>
        <dbReference type="SAM" id="SignalP"/>
    </source>
</evidence>
<feature type="domain" description="Solute-binding protein family 5" evidence="5">
    <location>
        <begin position="76"/>
        <end position="434"/>
    </location>
</feature>
<accession>A0ABR6BFE6</accession>
<dbReference type="Pfam" id="PF00496">
    <property type="entry name" value="SBP_bac_5"/>
    <property type="match status" value="1"/>
</dbReference>
<gene>
    <name evidence="6" type="ORF">BC739_002799</name>
</gene>
<dbReference type="PANTHER" id="PTHR30290">
    <property type="entry name" value="PERIPLASMIC BINDING COMPONENT OF ABC TRANSPORTER"/>
    <property type="match status" value="1"/>
</dbReference>